<sequence>SSEKRALASPFSPVRRQRGTPAPPPSQPPSTSSTCRRGRDLSRPADRESALFLRPDASPRNR</sequence>
<organism evidence="2 3">
    <name type="scientific">Paspalum notatum var. saurae</name>
    <dbReference type="NCBI Taxonomy" id="547442"/>
    <lineage>
        <taxon>Eukaryota</taxon>
        <taxon>Viridiplantae</taxon>
        <taxon>Streptophyta</taxon>
        <taxon>Embryophyta</taxon>
        <taxon>Tracheophyta</taxon>
        <taxon>Spermatophyta</taxon>
        <taxon>Magnoliopsida</taxon>
        <taxon>Liliopsida</taxon>
        <taxon>Poales</taxon>
        <taxon>Poaceae</taxon>
        <taxon>PACMAD clade</taxon>
        <taxon>Panicoideae</taxon>
        <taxon>Andropogonodae</taxon>
        <taxon>Paspaleae</taxon>
        <taxon>Paspalinae</taxon>
        <taxon>Paspalum</taxon>
    </lineage>
</organism>
<evidence type="ECO:0000256" key="1">
    <source>
        <dbReference type="SAM" id="MobiDB-lite"/>
    </source>
</evidence>
<proteinExistence type="predicted"/>
<evidence type="ECO:0000313" key="3">
    <source>
        <dbReference type="Proteomes" id="UP001341281"/>
    </source>
</evidence>
<feature type="compositionally biased region" description="Basic and acidic residues" evidence="1">
    <location>
        <begin position="37"/>
        <end position="49"/>
    </location>
</feature>
<gene>
    <name evidence="2" type="ORF">U9M48_029441</name>
</gene>
<name>A0AAQ3TZH9_PASNO</name>
<dbReference type="EMBL" id="CP144750">
    <property type="protein sequence ID" value="WVZ82144.1"/>
    <property type="molecule type" value="Genomic_DNA"/>
</dbReference>
<dbReference type="Proteomes" id="UP001341281">
    <property type="component" value="Chromosome 06"/>
</dbReference>
<dbReference type="AlphaFoldDB" id="A0AAQ3TZH9"/>
<evidence type="ECO:0000313" key="2">
    <source>
        <dbReference type="EMBL" id="WVZ82144.1"/>
    </source>
</evidence>
<protein>
    <submittedName>
        <fullName evidence="2">Uncharacterized protein</fullName>
    </submittedName>
</protein>
<accession>A0AAQ3TZH9</accession>
<keyword evidence="3" id="KW-1185">Reference proteome</keyword>
<feature type="non-terminal residue" evidence="2">
    <location>
        <position position="62"/>
    </location>
</feature>
<reference evidence="2 3" key="1">
    <citation type="submission" date="2024-02" db="EMBL/GenBank/DDBJ databases">
        <title>High-quality chromosome-scale genome assembly of Pensacola bahiagrass (Paspalum notatum Flugge var. saurae).</title>
        <authorList>
            <person name="Vega J.M."/>
            <person name="Podio M."/>
            <person name="Orjuela J."/>
            <person name="Siena L.A."/>
            <person name="Pessino S.C."/>
            <person name="Combes M.C."/>
            <person name="Mariac C."/>
            <person name="Albertini E."/>
            <person name="Pupilli F."/>
            <person name="Ortiz J.P.A."/>
            <person name="Leblanc O."/>
        </authorList>
    </citation>
    <scope>NUCLEOTIDE SEQUENCE [LARGE SCALE GENOMIC DNA]</scope>
    <source>
        <strain evidence="2">R1</strain>
        <tissue evidence="2">Leaf</tissue>
    </source>
</reference>
<feature type="region of interest" description="Disordered" evidence="1">
    <location>
        <begin position="1"/>
        <end position="62"/>
    </location>
</feature>